<keyword evidence="1" id="KW-0694">RNA-binding</keyword>
<evidence type="ECO:0000256" key="2">
    <source>
        <dbReference type="SAM" id="MobiDB-lite"/>
    </source>
</evidence>
<feature type="compositionally biased region" description="Basic and acidic residues" evidence="2">
    <location>
        <begin position="122"/>
        <end position="149"/>
    </location>
</feature>
<dbReference type="InterPro" id="IPR051485">
    <property type="entry name" value="SR-CTD_assoc_factor"/>
</dbReference>
<dbReference type="GO" id="GO:0006396">
    <property type="term" value="P:RNA processing"/>
    <property type="evidence" value="ECO:0007669"/>
    <property type="project" value="InterPro"/>
</dbReference>
<dbReference type="PROSITE" id="PS51391">
    <property type="entry name" value="CID"/>
    <property type="match status" value="1"/>
</dbReference>
<feature type="compositionally biased region" description="Acidic residues" evidence="2">
    <location>
        <begin position="55"/>
        <end position="66"/>
    </location>
</feature>
<feature type="compositionally biased region" description="Polar residues" evidence="2">
    <location>
        <begin position="456"/>
        <end position="465"/>
    </location>
</feature>
<dbReference type="AlphaFoldDB" id="A0AAQ3MA95"/>
<proteinExistence type="predicted"/>
<dbReference type="GO" id="GO:0003723">
    <property type="term" value="F:RNA binding"/>
    <property type="evidence" value="ECO:0007669"/>
    <property type="project" value="UniProtKB-KW"/>
</dbReference>
<dbReference type="InterPro" id="IPR006569">
    <property type="entry name" value="CID_dom"/>
</dbReference>
<evidence type="ECO:0000313" key="4">
    <source>
        <dbReference type="EMBL" id="WPH02861.1"/>
    </source>
</evidence>
<feature type="region of interest" description="Disordered" evidence="2">
    <location>
        <begin position="715"/>
        <end position="829"/>
    </location>
</feature>
<dbReference type="Pfam" id="PF01805">
    <property type="entry name" value="Surp"/>
    <property type="match status" value="1"/>
</dbReference>
<evidence type="ECO:0000259" key="3">
    <source>
        <dbReference type="PROSITE" id="PS51391"/>
    </source>
</evidence>
<dbReference type="GO" id="GO:0005634">
    <property type="term" value="C:nucleus"/>
    <property type="evidence" value="ECO:0007669"/>
    <property type="project" value="TreeGrafter"/>
</dbReference>
<feature type="region of interest" description="Disordered" evidence="2">
    <location>
        <begin position="443"/>
        <end position="471"/>
    </location>
</feature>
<dbReference type="SUPFAM" id="SSF109905">
    <property type="entry name" value="Surp module (SWAP domain)"/>
    <property type="match status" value="1"/>
</dbReference>
<feature type="compositionally biased region" description="Acidic residues" evidence="2">
    <location>
        <begin position="443"/>
        <end position="452"/>
    </location>
</feature>
<evidence type="ECO:0000313" key="5">
    <source>
        <dbReference type="Proteomes" id="UP001303373"/>
    </source>
</evidence>
<feature type="compositionally biased region" description="Polar residues" evidence="2">
    <location>
        <begin position="779"/>
        <end position="810"/>
    </location>
</feature>
<dbReference type="InterPro" id="IPR000061">
    <property type="entry name" value="Surp"/>
</dbReference>
<dbReference type="InterPro" id="IPR008942">
    <property type="entry name" value="ENTH_VHS"/>
</dbReference>
<sequence>MADGEEVKEFPDVKDKLAAPKKLSQFERDRQAAEAKRLRAKAEDEAALKAFQDSFDLDNEDKDDDDMVSRIAQRRETPAGPRGAGMGFIGNYGPASSGPRSGPGSLGPGPGPPPMSLKRKRALDEMREAQEARQEREIARSGPYKHQEDTYPDEDLRDEAPKPTIAVSSLPPGTSESDIRALLEDYLQIHSVDFLPPAGPGGPLAKRSMSAIVTLVSETPTPQIDNAVSALKERYLSCGFYLSINRHLSSSALHPSMTINTTTSSTEVFGAEMPREPQSRNSMRNAPPPMEHRGFAPPNSYDFTSLPGYGMSMLTNPCVAVQVPLDIQTLRAINTVADRLLSEPDPMRALQIEAMLMAQPKVQKDEHFAFLYDSRSPGGVYYRYLLWRADDNESIMKERKQISRVPERIYEDVPVDWSISRAKLPFPDLTDLSQVVADLDYASSDEESDDEGVERQFNNGRNGDQTFDGPEKCHLTPVQYARLIHLLCRLPKTHARLRKGDIARITNFAINHAGKGAEEIVDVLLLNIARPFSLTQAAQCEHNGSSEEDDNEPDAAPPSIDALAATNDAKRDEDPSGAKLIGLYVISDILSASSTAGARNAWKYRQLLETGFKAHGTFERLGRLEKELSWGRMKAEQWKRKIDVVFSIWEGWSVFASGVQDEFKKAFFTPPLTADERKAEEQRAEEETKKTQAEKLIGKFKRVGSEKSLDVSISSVVQSSSEADKVAEDENIDGEPMDDDIDGEPMDDIDGEAMSDVEEGTSNNNEDHNDAIPAMDGASDQQHANDFLPTTTSTIAKTPQSSTPKNSSKPRTGRRMRAEDMFADSDENE</sequence>
<feature type="region of interest" description="Disordered" evidence="2">
    <location>
        <begin position="52"/>
        <end position="174"/>
    </location>
</feature>
<dbReference type="Gene3D" id="1.25.40.90">
    <property type="match status" value="1"/>
</dbReference>
<dbReference type="InterPro" id="IPR035979">
    <property type="entry name" value="RBD_domain_sf"/>
</dbReference>
<dbReference type="PANTHER" id="PTHR23140">
    <property type="entry name" value="RNA PROCESSING PROTEIN LD23810P"/>
    <property type="match status" value="1"/>
</dbReference>
<name>A0AAQ3MA95_9PEZI</name>
<dbReference type="EMBL" id="CP138588">
    <property type="protein sequence ID" value="WPH02861.1"/>
    <property type="molecule type" value="Genomic_DNA"/>
</dbReference>
<dbReference type="Proteomes" id="UP001303373">
    <property type="component" value="Chromosome 9"/>
</dbReference>
<dbReference type="PANTHER" id="PTHR23140:SF0">
    <property type="entry name" value="U2 SNRNP-ASSOCIATED SURP MOTIF-CONTAINING PROTEIN"/>
    <property type="match status" value="1"/>
</dbReference>
<feature type="compositionally biased region" description="Low complexity" evidence="2">
    <location>
        <begin position="93"/>
        <end position="103"/>
    </location>
</feature>
<evidence type="ECO:0000256" key="1">
    <source>
        <dbReference type="ARBA" id="ARBA00022884"/>
    </source>
</evidence>
<feature type="region of interest" description="Disordered" evidence="2">
    <location>
        <begin position="540"/>
        <end position="560"/>
    </location>
</feature>
<feature type="compositionally biased region" description="Acidic residues" evidence="2">
    <location>
        <begin position="729"/>
        <end position="759"/>
    </location>
</feature>
<organism evidence="4 5">
    <name type="scientific">Acrodontium crateriforme</name>
    <dbReference type="NCBI Taxonomy" id="150365"/>
    <lineage>
        <taxon>Eukaryota</taxon>
        <taxon>Fungi</taxon>
        <taxon>Dikarya</taxon>
        <taxon>Ascomycota</taxon>
        <taxon>Pezizomycotina</taxon>
        <taxon>Dothideomycetes</taxon>
        <taxon>Dothideomycetidae</taxon>
        <taxon>Mycosphaerellales</taxon>
        <taxon>Teratosphaeriaceae</taxon>
        <taxon>Acrodontium</taxon>
    </lineage>
</organism>
<reference evidence="4 5" key="1">
    <citation type="submission" date="2023-11" db="EMBL/GenBank/DDBJ databases">
        <title>An acidophilic fungus is an integral part of prey digestion in a carnivorous sundew plant.</title>
        <authorList>
            <person name="Tsai I.J."/>
        </authorList>
    </citation>
    <scope>NUCLEOTIDE SEQUENCE [LARGE SCALE GENOMIC DNA]</scope>
    <source>
        <strain evidence="4">169a</strain>
    </source>
</reference>
<gene>
    <name evidence="4" type="ORF">R9X50_00572900</name>
</gene>
<protein>
    <recommendedName>
        <fullName evidence="3">CID domain-containing protein</fullName>
    </recommendedName>
</protein>
<dbReference type="SUPFAM" id="SSF54928">
    <property type="entry name" value="RNA-binding domain, RBD"/>
    <property type="match status" value="1"/>
</dbReference>
<feature type="domain" description="CID" evidence="3">
    <location>
        <begin position="475"/>
        <end position="671"/>
    </location>
</feature>
<keyword evidence="5" id="KW-1185">Reference proteome</keyword>
<dbReference type="InterPro" id="IPR035967">
    <property type="entry name" value="SWAP/Surp_sf"/>
</dbReference>
<accession>A0AAQ3MA95</accession>